<accession>A0A427AMU9</accession>
<organism evidence="2 3">
    <name type="scientific">Ensete ventricosum</name>
    <name type="common">Abyssinian banana</name>
    <name type="synonym">Musa ensete</name>
    <dbReference type="NCBI Taxonomy" id="4639"/>
    <lineage>
        <taxon>Eukaryota</taxon>
        <taxon>Viridiplantae</taxon>
        <taxon>Streptophyta</taxon>
        <taxon>Embryophyta</taxon>
        <taxon>Tracheophyta</taxon>
        <taxon>Spermatophyta</taxon>
        <taxon>Magnoliopsida</taxon>
        <taxon>Liliopsida</taxon>
        <taxon>Zingiberales</taxon>
        <taxon>Musaceae</taxon>
        <taxon>Ensete</taxon>
    </lineage>
</organism>
<dbReference type="EMBL" id="AMZH03001903">
    <property type="protein sequence ID" value="RRT77542.1"/>
    <property type="molecule type" value="Genomic_DNA"/>
</dbReference>
<feature type="region of interest" description="Disordered" evidence="1">
    <location>
        <begin position="115"/>
        <end position="174"/>
    </location>
</feature>
<feature type="compositionally biased region" description="Basic and acidic residues" evidence="1">
    <location>
        <begin position="155"/>
        <end position="165"/>
    </location>
</feature>
<name>A0A427AMU9_ENSVE</name>
<proteinExistence type="predicted"/>
<evidence type="ECO:0000313" key="2">
    <source>
        <dbReference type="EMBL" id="RRT77542.1"/>
    </source>
</evidence>
<sequence>MLPWLALILDEANDPHHREPRIRGIDRPTTVLILGLIGRDREDERIEDAGADSSGKRRVVHELCPTNAASFPTSLLQQAKVLCIDNSEERGQMEGFGGRLPCSDSSAIASRSCSLFSGTKPQEKGSAKQGRGTRRRGERAGTRERRRRRSSRHPRSTEEKAEFLPKRSVFSKGF</sequence>
<gene>
    <name evidence="2" type="ORF">B296_00007220</name>
</gene>
<protein>
    <submittedName>
        <fullName evidence="2">Uncharacterized protein</fullName>
    </submittedName>
</protein>
<feature type="compositionally biased region" description="Basic residues" evidence="1">
    <location>
        <begin position="144"/>
        <end position="154"/>
    </location>
</feature>
<dbReference type="Proteomes" id="UP000287651">
    <property type="component" value="Unassembled WGS sequence"/>
</dbReference>
<comment type="caution">
    <text evidence="2">The sequence shown here is derived from an EMBL/GenBank/DDBJ whole genome shotgun (WGS) entry which is preliminary data.</text>
</comment>
<evidence type="ECO:0000313" key="3">
    <source>
        <dbReference type="Proteomes" id="UP000287651"/>
    </source>
</evidence>
<reference evidence="2 3" key="1">
    <citation type="journal article" date="2014" name="Agronomy (Basel)">
        <title>A Draft Genome Sequence for Ensete ventricosum, the Drought-Tolerant Tree Against Hunger.</title>
        <authorList>
            <person name="Harrison J."/>
            <person name="Moore K.A."/>
            <person name="Paszkiewicz K."/>
            <person name="Jones T."/>
            <person name="Grant M."/>
            <person name="Ambacheew D."/>
            <person name="Muzemil S."/>
            <person name="Studholme D.J."/>
        </authorList>
    </citation>
    <scope>NUCLEOTIDE SEQUENCE [LARGE SCALE GENOMIC DNA]</scope>
</reference>
<evidence type="ECO:0000256" key="1">
    <source>
        <dbReference type="SAM" id="MobiDB-lite"/>
    </source>
</evidence>
<dbReference type="AlphaFoldDB" id="A0A427AMU9"/>